<sequence>MAPSKLKARSPMLEAVLGFVLGVVGGCVLGATEEPVNEAMSVMTSGALLKPVSDGVQTVGPLGLGTLLGATALTTVMTSVVAGVIFAAAMASVLLGARSSGGGASQAESVVVWIAVGLAGAFGTTASGATLGVVIEAVVVGSGMVGLLWALSIFTLLKPALHFLLKFIWRQGESCVRLGQSSLEARERELREMEAREVKKRDRVTVEIEQRIVTLDKEGQRTEGLEHRANWEAQHRERNEMERKRREWMEEVNKQRTIQEQINKVVVKYMDFLAFSGIPMTMTAMVTAGFGVFGFGDYRFVFVVLLALVLFMSFMFMKSSNFYFWMFAGCMGMFATFVIAVLTVHAHQEVVSESIKMRRVGHDISRGNISTQMNHRSSLEALGAGFFVSKLCQLGLGATIGGPLGKGEDKGKVIVGSAGLAVVILIVVRVSSPVVLGAGGTSGALLGVVGAAGVSVGATASVAVGWSTWAGTIGTTAGMVLGALGMGKWHFVNIGLQMPVAYIFSMTDLF</sequence>
<dbReference type="Proteomes" id="UP001652741">
    <property type="component" value="Chromosome ssa05"/>
</dbReference>
<evidence type="ECO:0000313" key="3">
    <source>
        <dbReference type="Proteomes" id="UP001652741"/>
    </source>
</evidence>
<feature type="transmembrane region" description="Helical" evidence="1">
    <location>
        <begin position="298"/>
        <end position="316"/>
    </location>
</feature>
<keyword evidence="1" id="KW-0472">Membrane</keyword>
<feature type="transmembrane region" description="Helical" evidence="1">
    <location>
        <begin position="109"/>
        <end position="131"/>
    </location>
</feature>
<dbReference type="RefSeq" id="XP_014055709.1">
    <property type="nucleotide sequence ID" value="XM_014200234.2"/>
</dbReference>
<gene>
    <name evidence="4" type="primary">LOC106605017</name>
</gene>
<feature type="transmembrane region" description="Helical" evidence="1">
    <location>
        <begin position="443"/>
        <end position="463"/>
    </location>
</feature>
<accession>A0A1S3RVE6</accession>
<dbReference type="OrthoDB" id="8926568at2759"/>
<dbReference type="GeneID" id="106605017"/>
<dbReference type="PROSITE" id="PS51257">
    <property type="entry name" value="PROKAR_LIPOPROTEIN"/>
    <property type="match status" value="1"/>
</dbReference>
<dbReference type="KEGG" id="sasa:106605017"/>
<dbReference type="AlphaFoldDB" id="A0A1S3RVE6"/>
<feature type="chain" id="PRO_5010299257" evidence="2">
    <location>
        <begin position="27"/>
        <end position="510"/>
    </location>
</feature>
<proteinExistence type="predicted"/>
<feature type="transmembrane region" description="Helical" evidence="1">
    <location>
        <begin position="72"/>
        <end position="97"/>
    </location>
</feature>
<evidence type="ECO:0000256" key="1">
    <source>
        <dbReference type="SAM" id="Phobius"/>
    </source>
</evidence>
<feature type="transmembrane region" description="Helical" evidence="1">
    <location>
        <begin position="137"/>
        <end position="157"/>
    </location>
</feature>
<feature type="signal peptide" evidence="2">
    <location>
        <begin position="1"/>
        <end position="26"/>
    </location>
</feature>
<protein>
    <submittedName>
        <fullName evidence="4">Uncharacterized protein</fullName>
    </submittedName>
</protein>
<feature type="transmembrane region" description="Helical" evidence="1">
    <location>
        <begin position="323"/>
        <end position="344"/>
    </location>
</feature>
<keyword evidence="2" id="KW-0732">Signal</keyword>
<keyword evidence="1" id="KW-0812">Transmembrane</keyword>
<reference evidence="4" key="1">
    <citation type="submission" date="2025-08" db="UniProtKB">
        <authorList>
            <consortium name="RefSeq"/>
        </authorList>
    </citation>
    <scope>IDENTIFICATION</scope>
</reference>
<feature type="transmembrane region" description="Helical" evidence="1">
    <location>
        <begin position="413"/>
        <end position="431"/>
    </location>
</feature>
<evidence type="ECO:0000256" key="2">
    <source>
        <dbReference type="SAM" id="SignalP"/>
    </source>
</evidence>
<evidence type="ECO:0000313" key="4">
    <source>
        <dbReference type="RefSeq" id="XP_014055709.1"/>
    </source>
</evidence>
<name>A0A1S3RVE6_SALSA</name>
<organism evidence="3 4">
    <name type="scientific">Salmo salar</name>
    <name type="common">Atlantic salmon</name>
    <dbReference type="NCBI Taxonomy" id="8030"/>
    <lineage>
        <taxon>Eukaryota</taxon>
        <taxon>Metazoa</taxon>
        <taxon>Chordata</taxon>
        <taxon>Craniata</taxon>
        <taxon>Vertebrata</taxon>
        <taxon>Euteleostomi</taxon>
        <taxon>Actinopterygii</taxon>
        <taxon>Neopterygii</taxon>
        <taxon>Teleostei</taxon>
        <taxon>Protacanthopterygii</taxon>
        <taxon>Salmoniformes</taxon>
        <taxon>Salmonidae</taxon>
        <taxon>Salmoninae</taxon>
        <taxon>Salmo</taxon>
    </lineage>
</organism>
<feature type="transmembrane region" description="Helical" evidence="1">
    <location>
        <begin position="469"/>
        <end position="487"/>
    </location>
</feature>
<feature type="transmembrane region" description="Helical" evidence="1">
    <location>
        <begin position="272"/>
        <end position="292"/>
    </location>
</feature>
<keyword evidence="1" id="KW-1133">Transmembrane helix</keyword>
<keyword evidence="3" id="KW-1185">Reference proteome</keyword>